<keyword evidence="2" id="KW-1185">Reference proteome</keyword>
<gene>
    <name evidence="1" type="ORF">KFZ77_07955</name>
</gene>
<dbReference type="EMBL" id="CP074352">
    <property type="protein sequence ID" value="UYU33426.1"/>
    <property type="molecule type" value="Genomic_DNA"/>
</dbReference>
<proteinExistence type="predicted"/>
<dbReference type="Pfam" id="PF05974">
    <property type="entry name" value="DUF892"/>
    <property type="match status" value="1"/>
</dbReference>
<dbReference type="Proteomes" id="UP001156318">
    <property type="component" value="Chromosome"/>
</dbReference>
<evidence type="ECO:0000313" key="2">
    <source>
        <dbReference type="Proteomes" id="UP001156318"/>
    </source>
</evidence>
<name>A0ABY6JL74_9ENTR</name>
<dbReference type="SUPFAM" id="SSF47240">
    <property type="entry name" value="Ferritin-like"/>
    <property type="match status" value="1"/>
</dbReference>
<accession>A0ABY6JL74</accession>
<dbReference type="InterPro" id="IPR009078">
    <property type="entry name" value="Ferritin-like_SF"/>
</dbReference>
<sequence>MMTFAENYHDWLRDAHAMEKQAEKMLTAMAERIEHYPQFQQRITQHLTETQHQLSLLEEILDRNNVSRSLIKDTFSKLEALGMSLGSKLASDEIVKLAISSYVFEQLEIASYTALISAAKLAGDNAAIPVFESILKQEVAMAEWALLHLPDVSEQFLQRAAAPGAEAKK</sequence>
<dbReference type="InterPro" id="IPR010287">
    <property type="entry name" value="DUF892_YciF-like"/>
</dbReference>
<protein>
    <submittedName>
        <fullName evidence="1">Ferritin-like domain-containing protein</fullName>
    </submittedName>
</protein>
<evidence type="ECO:0000313" key="1">
    <source>
        <dbReference type="EMBL" id="UYU33426.1"/>
    </source>
</evidence>
<dbReference type="Gene3D" id="1.20.1260.10">
    <property type="match status" value="1"/>
</dbReference>
<reference evidence="1 2" key="1">
    <citation type="submission" date="2021-05" db="EMBL/GenBank/DDBJ databases">
        <title>Isolation, identification, and the growth promoting effects of Pantoea dispersa strain YSD J2 from the aboveground leaves of Cyperus esculentus L.Var. Sativus.</title>
        <authorList>
            <person name="Wang S."/>
            <person name="Tang X.M."/>
            <person name="Huang Y.N."/>
        </authorList>
    </citation>
    <scope>NUCLEOTIDE SEQUENCE [LARGE SCALE GENOMIC DNA]</scope>
    <source>
        <strain evidence="2">YSD YN2</strain>
    </source>
</reference>
<organism evidence="1 2">
    <name type="scientific">Siccibacter colletis</name>
    <dbReference type="NCBI Taxonomy" id="1505757"/>
    <lineage>
        <taxon>Bacteria</taxon>
        <taxon>Pseudomonadati</taxon>
        <taxon>Pseudomonadota</taxon>
        <taxon>Gammaproteobacteria</taxon>
        <taxon>Enterobacterales</taxon>
        <taxon>Enterobacteriaceae</taxon>
        <taxon>Siccibacter</taxon>
    </lineage>
</organism>
<dbReference type="InterPro" id="IPR012347">
    <property type="entry name" value="Ferritin-like"/>
</dbReference>